<evidence type="ECO:0000259" key="2">
    <source>
        <dbReference type="Pfam" id="PF16484"/>
    </source>
</evidence>
<protein>
    <submittedName>
        <fullName evidence="3">Jg17927 protein</fullName>
    </submittedName>
</protein>
<keyword evidence="4" id="KW-1185">Reference proteome</keyword>
<proteinExistence type="predicted"/>
<evidence type="ECO:0000313" key="4">
    <source>
        <dbReference type="Proteomes" id="UP000838756"/>
    </source>
</evidence>
<gene>
    <name evidence="3" type="primary">jg17927</name>
    <name evidence="3" type="ORF">PAEG_LOCUS3849</name>
</gene>
<name>A0A8S4QSM5_9NEOP</name>
<keyword evidence="1" id="KW-0472">Membrane</keyword>
<feature type="transmembrane region" description="Helical" evidence="1">
    <location>
        <begin position="65"/>
        <end position="86"/>
    </location>
</feature>
<dbReference type="Pfam" id="PF16484">
    <property type="entry name" value="CPT_N"/>
    <property type="match status" value="1"/>
</dbReference>
<sequence>MAEAHSAVAFSFAITHDGWDVNFDREVLYLVWESGLRSWKKRLARFRAPNSGDRTRSQRKGGRSINHYAIMIMICSLLTFHCWAKASPGVVDTVLEHRPTMLQCMLVGGPEGKLKIVYELSRG</sequence>
<evidence type="ECO:0000313" key="3">
    <source>
        <dbReference type="EMBL" id="CAH2215763.1"/>
    </source>
</evidence>
<feature type="domain" description="Carnitine O-palmitoyltransferase N-terminal" evidence="2">
    <location>
        <begin position="1"/>
        <end position="47"/>
    </location>
</feature>
<keyword evidence="1" id="KW-0812">Transmembrane</keyword>
<dbReference type="AlphaFoldDB" id="A0A8S4QSM5"/>
<dbReference type="OrthoDB" id="240216at2759"/>
<comment type="caution">
    <text evidence="3">The sequence shown here is derived from an EMBL/GenBank/DDBJ whole genome shotgun (WGS) entry which is preliminary data.</text>
</comment>
<dbReference type="Gene3D" id="6.10.250.1760">
    <property type="match status" value="1"/>
</dbReference>
<dbReference type="EMBL" id="CAKXAJ010012721">
    <property type="protein sequence ID" value="CAH2215763.1"/>
    <property type="molecule type" value="Genomic_DNA"/>
</dbReference>
<organism evidence="3 4">
    <name type="scientific">Pararge aegeria aegeria</name>
    <dbReference type="NCBI Taxonomy" id="348720"/>
    <lineage>
        <taxon>Eukaryota</taxon>
        <taxon>Metazoa</taxon>
        <taxon>Ecdysozoa</taxon>
        <taxon>Arthropoda</taxon>
        <taxon>Hexapoda</taxon>
        <taxon>Insecta</taxon>
        <taxon>Pterygota</taxon>
        <taxon>Neoptera</taxon>
        <taxon>Endopterygota</taxon>
        <taxon>Lepidoptera</taxon>
        <taxon>Glossata</taxon>
        <taxon>Ditrysia</taxon>
        <taxon>Papilionoidea</taxon>
        <taxon>Nymphalidae</taxon>
        <taxon>Satyrinae</taxon>
        <taxon>Satyrini</taxon>
        <taxon>Parargina</taxon>
        <taxon>Pararge</taxon>
    </lineage>
</organism>
<dbReference type="GO" id="GO:0003824">
    <property type="term" value="F:catalytic activity"/>
    <property type="evidence" value="ECO:0007669"/>
    <property type="project" value="UniProtKB-ARBA"/>
</dbReference>
<dbReference type="InterPro" id="IPR032476">
    <property type="entry name" value="CPT_N"/>
</dbReference>
<reference evidence="3" key="1">
    <citation type="submission" date="2022-03" db="EMBL/GenBank/DDBJ databases">
        <authorList>
            <person name="Lindestad O."/>
        </authorList>
    </citation>
    <scope>NUCLEOTIDE SEQUENCE</scope>
</reference>
<evidence type="ECO:0000256" key="1">
    <source>
        <dbReference type="SAM" id="Phobius"/>
    </source>
</evidence>
<keyword evidence="1" id="KW-1133">Transmembrane helix</keyword>
<dbReference type="Proteomes" id="UP000838756">
    <property type="component" value="Unassembled WGS sequence"/>
</dbReference>
<accession>A0A8S4QSM5</accession>